<sequence length="45" mass="4750">MAGLAFLVLFLIAAAAVYVSLRLEGDGATVPIESDDRDRAASVER</sequence>
<protein>
    <submittedName>
        <fullName evidence="1">Uncharacterized protein</fullName>
    </submittedName>
</protein>
<gene>
    <name evidence="1" type="ORF">KBO27_00880</name>
</gene>
<dbReference type="Proteomes" id="UP000674084">
    <property type="component" value="Unassembled WGS sequence"/>
</dbReference>
<keyword evidence="2" id="KW-1185">Reference proteome</keyword>
<name>A0ABS5D899_9PSEU</name>
<evidence type="ECO:0000313" key="1">
    <source>
        <dbReference type="EMBL" id="MBQ0922484.1"/>
    </source>
</evidence>
<dbReference type="RefSeq" id="WP_210968102.1">
    <property type="nucleotide sequence ID" value="NZ_JAGPXE010000001.1"/>
</dbReference>
<reference evidence="1 2" key="1">
    <citation type="submission" date="2021-04" db="EMBL/GenBank/DDBJ databases">
        <title>Whole-genome sequencing of Saccharopolyspora endophytica KCTC 19397.</title>
        <authorList>
            <person name="Ay H."/>
            <person name="Saygin H."/>
            <person name="Sahin N."/>
        </authorList>
    </citation>
    <scope>NUCLEOTIDE SEQUENCE [LARGE SCALE GENOMIC DNA]</scope>
    <source>
        <strain evidence="1 2">KCTC 19397</strain>
    </source>
</reference>
<dbReference type="EMBL" id="JAGPXE010000001">
    <property type="protein sequence ID" value="MBQ0922484.1"/>
    <property type="molecule type" value="Genomic_DNA"/>
</dbReference>
<evidence type="ECO:0000313" key="2">
    <source>
        <dbReference type="Proteomes" id="UP000674084"/>
    </source>
</evidence>
<organism evidence="1 2">
    <name type="scientific">Saccharopolyspora endophytica</name>
    <dbReference type="NCBI Taxonomy" id="543886"/>
    <lineage>
        <taxon>Bacteria</taxon>
        <taxon>Bacillati</taxon>
        <taxon>Actinomycetota</taxon>
        <taxon>Actinomycetes</taxon>
        <taxon>Pseudonocardiales</taxon>
        <taxon>Pseudonocardiaceae</taxon>
        <taxon>Saccharopolyspora</taxon>
    </lineage>
</organism>
<proteinExistence type="predicted"/>
<accession>A0ABS5D899</accession>
<comment type="caution">
    <text evidence="1">The sequence shown here is derived from an EMBL/GenBank/DDBJ whole genome shotgun (WGS) entry which is preliminary data.</text>
</comment>